<evidence type="ECO:0000313" key="2">
    <source>
        <dbReference type="Proteomes" id="UP000789739"/>
    </source>
</evidence>
<organism evidence="1 2">
    <name type="scientific">Paraglomus brasilianum</name>
    <dbReference type="NCBI Taxonomy" id="144538"/>
    <lineage>
        <taxon>Eukaryota</taxon>
        <taxon>Fungi</taxon>
        <taxon>Fungi incertae sedis</taxon>
        <taxon>Mucoromycota</taxon>
        <taxon>Glomeromycotina</taxon>
        <taxon>Glomeromycetes</taxon>
        <taxon>Paraglomerales</taxon>
        <taxon>Paraglomeraceae</taxon>
        <taxon>Paraglomus</taxon>
    </lineage>
</organism>
<proteinExistence type="predicted"/>
<name>A0A9N9B6E7_9GLOM</name>
<protein>
    <submittedName>
        <fullName evidence="1">4642_t:CDS:1</fullName>
    </submittedName>
</protein>
<dbReference type="AlphaFoldDB" id="A0A9N9B6E7"/>
<gene>
    <name evidence="1" type="ORF">PBRASI_LOCUS5242</name>
</gene>
<dbReference type="Gene3D" id="3.80.10.10">
    <property type="entry name" value="Ribonuclease Inhibitor"/>
    <property type="match status" value="1"/>
</dbReference>
<dbReference type="EMBL" id="CAJVPI010000597">
    <property type="protein sequence ID" value="CAG8554082.1"/>
    <property type="molecule type" value="Genomic_DNA"/>
</dbReference>
<comment type="caution">
    <text evidence="1">The sequence shown here is derived from an EMBL/GenBank/DDBJ whole genome shotgun (WGS) entry which is preliminary data.</text>
</comment>
<accession>A0A9N9B6E7</accession>
<dbReference type="SUPFAM" id="SSF52047">
    <property type="entry name" value="RNI-like"/>
    <property type="match status" value="1"/>
</dbReference>
<sequence>MEEFDFDDLYKEDVPSRVEEVKLNPEPDAYNSFIDGVPLCQLSPRVVDGYFKLWGISYRHINHAQENYREKLQQALADYLSVRHSTLLESKELKDDGSTRYNWDVFHLCAVCLNLEHSTETCSINVVTMNLETVTTFELTEFFDVLNQYCSDCSSGSLEIQIKSKSSDSKGLVVASFLASPTFTGSALSCAGNDFTEEELIAITAALKTNVSLKSVHFAGSRMTPATISTLCDSLLYNKTLRRVIACPLDLSHLDTNCLIDIRRTLEVNTNIELFTFDSGTFAYNEFDNAQTSYQQIVTTINKAQEELSLQIVDRIMYLLHQNVRLIRTTDCAAATKLLCIVRMCAFNLPWQRVGNEIRMRKTVHLPLELWLHIFEAFGDLCEYSNIAIAKLIQYGLCKRTLVRSLTKRSFLNFTFESCENLEELLMYT</sequence>
<reference evidence="1" key="1">
    <citation type="submission" date="2021-06" db="EMBL/GenBank/DDBJ databases">
        <authorList>
            <person name="Kallberg Y."/>
            <person name="Tangrot J."/>
            <person name="Rosling A."/>
        </authorList>
    </citation>
    <scope>NUCLEOTIDE SEQUENCE</scope>
    <source>
        <strain evidence="1">BR232B</strain>
    </source>
</reference>
<evidence type="ECO:0000313" key="1">
    <source>
        <dbReference type="EMBL" id="CAG8554082.1"/>
    </source>
</evidence>
<dbReference type="InterPro" id="IPR032675">
    <property type="entry name" value="LRR_dom_sf"/>
</dbReference>
<dbReference type="Proteomes" id="UP000789739">
    <property type="component" value="Unassembled WGS sequence"/>
</dbReference>
<keyword evidence="2" id="KW-1185">Reference proteome</keyword>